<dbReference type="InterPro" id="IPR039536">
    <property type="entry name" value="TetR_C_Proteobacteria"/>
</dbReference>
<dbReference type="InterPro" id="IPR001647">
    <property type="entry name" value="HTH_TetR"/>
</dbReference>
<evidence type="ECO:0000256" key="2">
    <source>
        <dbReference type="ARBA" id="ARBA00023125"/>
    </source>
</evidence>
<dbReference type="Pfam" id="PF00440">
    <property type="entry name" value="TetR_N"/>
    <property type="match status" value="1"/>
</dbReference>
<evidence type="ECO:0000256" key="4">
    <source>
        <dbReference type="PROSITE-ProRule" id="PRU00335"/>
    </source>
</evidence>
<dbReference type="EMBL" id="RBAL01000014">
    <property type="protein sequence ID" value="RKN39221.1"/>
    <property type="molecule type" value="Genomic_DNA"/>
</dbReference>
<accession>A0A3A9YT63</accession>
<keyword evidence="3" id="KW-0804">Transcription</keyword>
<dbReference type="PRINTS" id="PR00455">
    <property type="entry name" value="HTHTETR"/>
</dbReference>
<evidence type="ECO:0000256" key="3">
    <source>
        <dbReference type="ARBA" id="ARBA00023163"/>
    </source>
</evidence>
<dbReference type="Pfam" id="PF14246">
    <property type="entry name" value="TetR_C_7"/>
    <property type="match status" value="1"/>
</dbReference>
<reference evidence="6 7" key="1">
    <citation type="journal article" date="2014" name="Int. J. Syst. Evol. Microbiol.">
        <title>Streptomyces hoynatensis sp. nov., isolated from deep marine sediment.</title>
        <authorList>
            <person name="Veyisoglu A."/>
            <person name="Sahin N."/>
        </authorList>
    </citation>
    <scope>NUCLEOTIDE SEQUENCE [LARGE SCALE GENOMIC DNA]</scope>
    <source>
        <strain evidence="6 7">KCTC 29097</strain>
    </source>
</reference>
<feature type="domain" description="HTH tetR-type" evidence="5">
    <location>
        <begin position="40"/>
        <end position="100"/>
    </location>
</feature>
<dbReference type="Proteomes" id="UP000272474">
    <property type="component" value="Unassembled WGS sequence"/>
</dbReference>
<evidence type="ECO:0000313" key="7">
    <source>
        <dbReference type="Proteomes" id="UP000272474"/>
    </source>
</evidence>
<dbReference type="GO" id="GO:0003700">
    <property type="term" value="F:DNA-binding transcription factor activity"/>
    <property type="evidence" value="ECO:0007669"/>
    <property type="project" value="TreeGrafter"/>
</dbReference>
<protein>
    <submittedName>
        <fullName evidence="6">TetR/AcrR family transcriptional regulator</fullName>
    </submittedName>
</protein>
<organism evidence="6 7">
    <name type="scientific">Streptomyces hoynatensis</name>
    <dbReference type="NCBI Taxonomy" id="1141874"/>
    <lineage>
        <taxon>Bacteria</taxon>
        <taxon>Bacillati</taxon>
        <taxon>Actinomycetota</taxon>
        <taxon>Actinomycetes</taxon>
        <taxon>Kitasatosporales</taxon>
        <taxon>Streptomycetaceae</taxon>
        <taxon>Streptomyces</taxon>
    </lineage>
</organism>
<dbReference type="PANTHER" id="PTHR30055:SF146">
    <property type="entry name" value="HTH-TYPE TRANSCRIPTIONAL DUAL REGULATOR CECR"/>
    <property type="match status" value="1"/>
</dbReference>
<dbReference type="GO" id="GO:0045892">
    <property type="term" value="P:negative regulation of DNA-templated transcription"/>
    <property type="evidence" value="ECO:0007669"/>
    <property type="project" value="UniProtKB-ARBA"/>
</dbReference>
<feature type="DNA-binding region" description="H-T-H motif" evidence="4">
    <location>
        <begin position="63"/>
        <end position="82"/>
    </location>
</feature>
<dbReference type="InterPro" id="IPR050109">
    <property type="entry name" value="HTH-type_TetR-like_transc_reg"/>
</dbReference>
<gene>
    <name evidence="6" type="ORF">D7294_21845</name>
</gene>
<keyword evidence="1" id="KW-0805">Transcription regulation</keyword>
<dbReference type="FunFam" id="1.10.10.60:FF:000141">
    <property type="entry name" value="TetR family transcriptional regulator"/>
    <property type="match status" value="1"/>
</dbReference>
<sequence>MEGDGNASTGKLYRTVYFSGWVPVTGAEGPRRRGEQRRGEELRRHILFVAKDVFLESGYERASMDAVAARAGTSKRSLYAHFESKDKLFLAVLGLIRELYLGRLRTPDAYADDPAEAVALFCDRFLRLMVWEPQVQTCRLSMAGAERQPEHAHAYFDAVFASAYERLAAYLSERYGLEGAEAPALAEDLLGRTVLPRLFRTLLGIEPAAKEPPAEAPAAEGAELDAIRRLVAAALPGGAAG</sequence>
<dbReference type="AlphaFoldDB" id="A0A3A9YT63"/>
<dbReference type="SUPFAM" id="SSF46689">
    <property type="entry name" value="Homeodomain-like"/>
    <property type="match status" value="1"/>
</dbReference>
<dbReference type="PROSITE" id="PS50977">
    <property type="entry name" value="HTH_TETR_2"/>
    <property type="match status" value="1"/>
</dbReference>
<evidence type="ECO:0000256" key="1">
    <source>
        <dbReference type="ARBA" id="ARBA00023015"/>
    </source>
</evidence>
<evidence type="ECO:0000313" key="6">
    <source>
        <dbReference type="EMBL" id="RKN39221.1"/>
    </source>
</evidence>
<dbReference type="OrthoDB" id="7186128at2"/>
<dbReference type="InterPro" id="IPR009057">
    <property type="entry name" value="Homeodomain-like_sf"/>
</dbReference>
<evidence type="ECO:0000259" key="5">
    <source>
        <dbReference type="PROSITE" id="PS50977"/>
    </source>
</evidence>
<dbReference type="Gene3D" id="1.10.357.10">
    <property type="entry name" value="Tetracycline Repressor, domain 2"/>
    <property type="match status" value="1"/>
</dbReference>
<dbReference type="GO" id="GO:0000976">
    <property type="term" value="F:transcription cis-regulatory region binding"/>
    <property type="evidence" value="ECO:0007669"/>
    <property type="project" value="TreeGrafter"/>
</dbReference>
<proteinExistence type="predicted"/>
<keyword evidence="7" id="KW-1185">Reference proteome</keyword>
<keyword evidence="2 4" id="KW-0238">DNA-binding</keyword>
<dbReference type="PANTHER" id="PTHR30055">
    <property type="entry name" value="HTH-TYPE TRANSCRIPTIONAL REGULATOR RUTR"/>
    <property type="match status" value="1"/>
</dbReference>
<name>A0A3A9YT63_9ACTN</name>
<comment type="caution">
    <text evidence="6">The sequence shown here is derived from an EMBL/GenBank/DDBJ whole genome shotgun (WGS) entry which is preliminary data.</text>
</comment>